<evidence type="ECO:0000313" key="1">
    <source>
        <dbReference type="EMBL" id="KAI0056147.1"/>
    </source>
</evidence>
<reference evidence="1" key="1">
    <citation type="submission" date="2021-03" db="EMBL/GenBank/DDBJ databases">
        <authorList>
            <consortium name="DOE Joint Genome Institute"/>
            <person name="Ahrendt S."/>
            <person name="Looney B.P."/>
            <person name="Miyauchi S."/>
            <person name="Morin E."/>
            <person name="Drula E."/>
            <person name="Courty P.E."/>
            <person name="Chicoki N."/>
            <person name="Fauchery L."/>
            <person name="Kohler A."/>
            <person name="Kuo A."/>
            <person name="Labutti K."/>
            <person name="Pangilinan J."/>
            <person name="Lipzen A."/>
            <person name="Riley R."/>
            <person name="Andreopoulos W."/>
            <person name="He G."/>
            <person name="Johnson J."/>
            <person name="Barry K.W."/>
            <person name="Grigoriev I.V."/>
            <person name="Nagy L."/>
            <person name="Hibbett D."/>
            <person name="Henrissat B."/>
            <person name="Matheny P.B."/>
            <person name="Labbe J."/>
            <person name="Martin F."/>
        </authorList>
    </citation>
    <scope>NUCLEOTIDE SEQUENCE</scope>
    <source>
        <strain evidence="1">HHB10654</strain>
    </source>
</reference>
<gene>
    <name evidence="1" type="ORF">BV25DRAFT_1921221</name>
</gene>
<evidence type="ECO:0000313" key="2">
    <source>
        <dbReference type="Proteomes" id="UP000814140"/>
    </source>
</evidence>
<name>A0ACB8SIT2_9AGAM</name>
<dbReference type="EMBL" id="MU277270">
    <property type="protein sequence ID" value="KAI0056147.1"/>
    <property type="molecule type" value="Genomic_DNA"/>
</dbReference>
<sequence length="772" mass="87685">MSSSVEESRRDSHSYEFSIRSGGKSTERSVEQDPEADFFDPNYDSQDVGLENDSPYPEVRAAVANYDDTSMPVSTLRSWILGICWSILLPGINQFFYFRYPTVSVSSLVAQLIAFPMGQLWARFMPRVTIFGLSLNPGPFTIKEHVLITIMAGVGSQSAYATEIIAVQKVYFQQSYDFIYQWMLVMSTQLIGFSIGGVARRFLVNPPSMIWPNALVMCALFNTLHSQIYTGIGTRDGLSRERFFTYAFFGSLVWYFLPGYLFQALSVFSWVCWIAPKNIVINQLFGFRSGMGLSLITFDWNVMAFMGSPLATPWWAEANILASFVFFYWFLTPVLYYTNVWWAQYMPISSRNAFDNTGNVYNLTRILNPDASLNKEAYHSYSPLFLSTSFAISYGLSFASITATMTHALLYFWKPIKIQYCGSLGEQPDIHAQLMSKYKQVPEWWYVSLFAITFTFACLCIKLWPTGMQIWAFLIALIVALFFAIPAITNRQVGLNVIAELLIGFMLPGRPVAMMMFKTWAYISLAQAMTFTADFKLGHYMKVPPRPMFWAQIVATVIAGTVQLGVQSWMFTHIKEMCSPNQPEHFVCANTEVFGTASLVVMGCRRPSIAICERAALLRSGIILPCLTFFFLIGALCPVTLWWFTRRNPQSWLNYVNFPLVFSGLGNIPPANASNFVPWAILGFIFQFLIRRRHFPFWAKYNYVLSAALDAGTAMGTILIYFCLQYPRNDAIGLNTIQTWWGNTVFQNTADWASPPLKTLPEGQATFGPKRW</sequence>
<comment type="caution">
    <text evidence="1">The sequence shown here is derived from an EMBL/GenBank/DDBJ whole genome shotgun (WGS) entry which is preliminary data.</text>
</comment>
<organism evidence="1 2">
    <name type="scientific">Artomyces pyxidatus</name>
    <dbReference type="NCBI Taxonomy" id="48021"/>
    <lineage>
        <taxon>Eukaryota</taxon>
        <taxon>Fungi</taxon>
        <taxon>Dikarya</taxon>
        <taxon>Basidiomycota</taxon>
        <taxon>Agaricomycotina</taxon>
        <taxon>Agaricomycetes</taxon>
        <taxon>Russulales</taxon>
        <taxon>Auriscalpiaceae</taxon>
        <taxon>Artomyces</taxon>
    </lineage>
</organism>
<keyword evidence="2" id="KW-1185">Reference proteome</keyword>
<accession>A0ACB8SIT2</accession>
<protein>
    <submittedName>
        <fullName evidence="1">OPT oligopeptide transporter</fullName>
    </submittedName>
</protein>
<reference evidence="1" key="2">
    <citation type="journal article" date="2022" name="New Phytol.">
        <title>Evolutionary transition to the ectomycorrhizal habit in the genomes of a hyperdiverse lineage of mushroom-forming fungi.</title>
        <authorList>
            <person name="Looney B."/>
            <person name="Miyauchi S."/>
            <person name="Morin E."/>
            <person name="Drula E."/>
            <person name="Courty P.E."/>
            <person name="Kohler A."/>
            <person name="Kuo A."/>
            <person name="LaButti K."/>
            <person name="Pangilinan J."/>
            <person name="Lipzen A."/>
            <person name="Riley R."/>
            <person name="Andreopoulos W."/>
            <person name="He G."/>
            <person name="Johnson J."/>
            <person name="Nolan M."/>
            <person name="Tritt A."/>
            <person name="Barry K.W."/>
            <person name="Grigoriev I.V."/>
            <person name="Nagy L.G."/>
            <person name="Hibbett D."/>
            <person name="Henrissat B."/>
            <person name="Matheny P.B."/>
            <person name="Labbe J."/>
            <person name="Martin F.M."/>
        </authorList>
    </citation>
    <scope>NUCLEOTIDE SEQUENCE</scope>
    <source>
        <strain evidence="1">HHB10654</strain>
    </source>
</reference>
<dbReference type="Proteomes" id="UP000814140">
    <property type="component" value="Unassembled WGS sequence"/>
</dbReference>
<proteinExistence type="predicted"/>